<dbReference type="EMBL" id="JADBEC010000002">
    <property type="protein sequence ID" value="MBE1508007.1"/>
    <property type="molecule type" value="Genomic_DNA"/>
</dbReference>
<dbReference type="RefSeq" id="WP_192731678.1">
    <property type="nucleotide sequence ID" value="NZ_BAAAVL010000002.1"/>
</dbReference>
<comment type="caution">
    <text evidence="6">The sequence shown here is derived from an EMBL/GenBank/DDBJ whole genome shotgun (WGS) entry which is preliminary data.</text>
</comment>
<gene>
    <name evidence="6" type="ORF">H4W29_005252</name>
</gene>
<dbReference type="SUPFAM" id="SSF64288">
    <property type="entry name" value="Chorismate lyase-like"/>
    <property type="match status" value="1"/>
</dbReference>
<evidence type="ECO:0000256" key="1">
    <source>
        <dbReference type="ARBA" id="ARBA00023015"/>
    </source>
</evidence>
<accession>A0ABR9IXQ5</accession>
<keyword evidence="7" id="KW-1185">Reference proteome</keyword>
<name>A0ABR9IXQ5_RHIVS</name>
<dbReference type="InterPro" id="IPR011663">
    <property type="entry name" value="UTRA"/>
</dbReference>
<dbReference type="InterPro" id="IPR028978">
    <property type="entry name" value="Chorismate_lyase_/UTRA_dom_sf"/>
</dbReference>
<evidence type="ECO:0000256" key="3">
    <source>
        <dbReference type="ARBA" id="ARBA00023163"/>
    </source>
</evidence>
<keyword evidence="3" id="KW-0804">Transcription</keyword>
<dbReference type="NCBIfam" id="TIGR02018">
    <property type="entry name" value="his_ut_repres"/>
    <property type="match status" value="1"/>
</dbReference>
<keyword evidence="2" id="KW-0238">DNA-binding</keyword>
<dbReference type="InterPro" id="IPR000524">
    <property type="entry name" value="Tscrpt_reg_HTH_GntR"/>
</dbReference>
<protein>
    <recommendedName>
        <fullName evidence="4">Histidine utilization repressor</fullName>
    </recommendedName>
</protein>
<dbReference type="Gene3D" id="3.40.1410.10">
    <property type="entry name" value="Chorismate lyase-like"/>
    <property type="match status" value="1"/>
</dbReference>
<dbReference type="InterPro" id="IPR036390">
    <property type="entry name" value="WH_DNA-bd_sf"/>
</dbReference>
<evidence type="ECO:0000259" key="5">
    <source>
        <dbReference type="PROSITE" id="PS50949"/>
    </source>
</evidence>
<evidence type="ECO:0000313" key="7">
    <source>
        <dbReference type="Proteomes" id="UP000620262"/>
    </source>
</evidence>
<dbReference type="InterPro" id="IPR010248">
    <property type="entry name" value="His_ut_repres"/>
</dbReference>
<dbReference type="Gene3D" id="1.10.10.10">
    <property type="entry name" value="Winged helix-like DNA-binding domain superfamily/Winged helix DNA-binding domain"/>
    <property type="match status" value="1"/>
</dbReference>
<dbReference type="SUPFAM" id="SSF46785">
    <property type="entry name" value="Winged helix' DNA-binding domain"/>
    <property type="match status" value="1"/>
</dbReference>
<dbReference type="SMART" id="SM00345">
    <property type="entry name" value="HTH_GNTR"/>
    <property type="match status" value="1"/>
</dbReference>
<dbReference type="Proteomes" id="UP000620262">
    <property type="component" value="Unassembled WGS sequence"/>
</dbReference>
<dbReference type="SMART" id="SM00866">
    <property type="entry name" value="UTRA"/>
    <property type="match status" value="1"/>
</dbReference>
<sequence length="241" mass="26852">MSEPKEATLHQRILSDIEGRIVSGEWPPGYRIPFEVELTKEYGCSRMTVNKALTQLVKAGLIERRKKSGSFVIQPQAQSAVLEIHDIKAEVQSLNLAYSYKVAKRIRRKAQAGDRQLLDLQQNSSLIEVICTHYAGTQPFCLEKRLINLQTVPEAAAEEFGETAPGPWLLSLVPWSAAEHKIFAIGVDAEEGAMLSIPASTACLVVERRTWNKSGPVTHVRFVYPGNRHALYARFTPEAAK</sequence>
<dbReference type="PANTHER" id="PTHR44846">
    <property type="entry name" value="MANNOSYL-D-GLYCERATE TRANSPORT/METABOLISM SYSTEM REPRESSOR MNGR-RELATED"/>
    <property type="match status" value="1"/>
</dbReference>
<dbReference type="PANTHER" id="PTHR44846:SF16">
    <property type="entry name" value="TRANSCRIPTIONAL REGULATOR PHNF-RELATED"/>
    <property type="match status" value="1"/>
</dbReference>
<organism evidence="6 7">
    <name type="scientific">Rhizobium viscosum</name>
    <name type="common">Arthrobacter viscosus</name>
    <dbReference type="NCBI Taxonomy" id="1673"/>
    <lineage>
        <taxon>Bacteria</taxon>
        <taxon>Pseudomonadati</taxon>
        <taxon>Pseudomonadota</taxon>
        <taxon>Alphaproteobacteria</taxon>
        <taxon>Hyphomicrobiales</taxon>
        <taxon>Rhizobiaceae</taxon>
        <taxon>Rhizobium/Agrobacterium group</taxon>
        <taxon>Rhizobium</taxon>
    </lineage>
</organism>
<dbReference type="Pfam" id="PF00392">
    <property type="entry name" value="GntR"/>
    <property type="match status" value="1"/>
</dbReference>
<dbReference type="PRINTS" id="PR00035">
    <property type="entry name" value="HTHGNTR"/>
</dbReference>
<dbReference type="InterPro" id="IPR036388">
    <property type="entry name" value="WH-like_DNA-bd_sf"/>
</dbReference>
<reference evidence="6 7" key="1">
    <citation type="submission" date="2020-10" db="EMBL/GenBank/DDBJ databases">
        <title>Sequencing the genomes of 1000 actinobacteria strains.</title>
        <authorList>
            <person name="Klenk H.-P."/>
        </authorList>
    </citation>
    <scope>NUCLEOTIDE SEQUENCE [LARGE SCALE GENOMIC DNA]</scope>
    <source>
        <strain evidence="6 7">DSM 7307</strain>
    </source>
</reference>
<keyword evidence="1" id="KW-0805">Transcription regulation</keyword>
<dbReference type="PROSITE" id="PS50949">
    <property type="entry name" value="HTH_GNTR"/>
    <property type="match status" value="1"/>
</dbReference>
<evidence type="ECO:0000313" key="6">
    <source>
        <dbReference type="EMBL" id="MBE1508007.1"/>
    </source>
</evidence>
<dbReference type="Pfam" id="PF07702">
    <property type="entry name" value="UTRA"/>
    <property type="match status" value="1"/>
</dbReference>
<dbReference type="InterPro" id="IPR050679">
    <property type="entry name" value="Bact_HTH_transcr_reg"/>
</dbReference>
<proteinExistence type="predicted"/>
<feature type="domain" description="HTH gntR-type" evidence="5">
    <location>
        <begin position="7"/>
        <end position="75"/>
    </location>
</feature>
<evidence type="ECO:0000256" key="2">
    <source>
        <dbReference type="ARBA" id="ARBA00023125"/>
    </source>
</evidence>
<dbReference type="CDD" id="cd07377">
    <property type="entry name" value="WHTH_GntR"/>
    <property type="match status" value="1"/>
</dbReference>
<evidence type="ECO:0000256" key="4">
    <source>
        <dbReference type="NCBIfam" id="TIGR02018"/>
    </source>
</evidence>